<evidence type="ECO:0000313" key="7">
    <source>
        <dbReference type="EMBL" id="ETO31395.1"/>
    </source>
</evidence>
<comment type="caution">
    <text evidence="7">The sequence shown here is derived from an EMBL/GenBank/DDBJ whole genome shotgun (WGS) entry which is preliminary data.</text>
</comment>
<keyword evidence="2" id="KW-0863">Zinc-finger</keyword>
<accession>X6NYM4</accession>
<dbReference type="PANTHER" id="PTHR13513:SF9">
    <property type="entry name" value="E3 UBIQUITIN-PROTEIN LIGASE UBR7-RELATED"/>
    <property type="match status" value="1"/>
</dbReference>
<dbReference type="GO" id="GO:0005737">
    <property type="term" value="C:cytoplasm"/>
    <property type="evidence" value="ECO:0007669"/>
    <property type="project" value="TreeGrafter"/>
</dbReference>
<keyword evidence="3" id="KW-0862">Zinc</keyword>
<evidence type="ECO:0000256" key="2">
    <source>
        <dbReference type="ARBA" id="ARBA00022771"/>
    </source>
</evidence>
<keyword evidence="1" id="KW-0479">Metal-binding</keyword>
<feature type="domain" description="UBR-type" evidence="6">
    <location>
        <begin position="46"/>
        <end position="126"/>
    </location>
</feature>
<dbReference type="GO" id="GO:0061630">
    <property type="term" value="F:ubiquitin protein ligase activity"/>
    <property type="evidence" value="ECO:0007669"/>
    <property type="project" value="InterPro"/>
</dbReference>
<gene>
    <name evidence="7" type="ORF">RFI_05721</name>
</gene>
<dbReference type="PANTHER" id="PTHR13513">
    <property type="entry name" value="E3 UBIQUITIN-PROTEIN LIGASE UBR7"/>
    <property type="match status" value="1"/>
</dbReference>
<dbReference type="Proteomes" id="UP000023152">
    <property type="component" value="Unassembled WGS sequence"/>
</dbReference>
<dbReference type="PROSITE" id="PS51157">
    <property type="entry name" value="ZF_UBR"/>
    <property type="match status" value="1"/>
</dbReference>
<reference evidence="7 8" key="1">
    <citation type="journal article" date="2013" name="Curr. Biol.">
        <title>The Genome of the Foraminiferan Reticulomyxa filosa.</title>
        <authorList>
            <person name="Glockner G."/>
            <person name="Hulsmann N."/>
            <person name="Schleicher M."/>
            <person name="Noegel A.A."/>
            <person name="Eichinger L."/>
            <person name="Gallinger C."/>
            <person name="Pawlowski J."/>
            <person name="Sierra R."/>
            <person name="Euteneuer U."/>
            <person name="Pillet L."/>
            <person name="Moustafa A."/>
            <person name="Platzer M."/>
            <person name="Groth M."/>
            <person name="Szafranski K."/>
            <person name="Schliwa M."/>
        </authorList>
    </citation>
    <scope>NUCLEOTIDE SEQUENCE [LARGE SCALE GENOMIC DNA]</scope>
</reference>
<evidence type="ECO:0000256" key="1">
    <source>
        <dbReference type="ARBA" id="ARBA00022723"/>
    </source>
</evidence>
<evidence type="ECO:0000256" key="3">
    <source>
        <dbReference type="ARBA" id="ARBA00022833"/>
    </source>
</evidence>
<dbReference type="InterPro" id="IPR040204">
    <property type="entry name" value="UBR7"/>
</dbReference>
<name>X6NYM4_RETFI</name>
<dbReference type="OrthoDB" id="10262564at2759"/>
<evidence type="ECO:0000259" key="6">
    <source>
        <dbReference type="PROSITE" id="PS51157"/>
    </source>
</evidence>
<dbReference type="SMART" id="SM00396">
    <property type="entry name" value="ZnF_UBR1"/>
    <property type="match status" value="1"/>
</dbReference>
<dbReference type="InterPro" id="IPR047506">
    <property type="entry name" value="UBR7-like_UBR-box"/>
</dbReference>
<dbReference type="EMBL" id="ASPP01004959">
    <property type="protein sequence ID" value="ETO31395.1"/>
    <property type="molecule type" value="Genomic_DNA"/>
</dbReference>
<proteinExistence type="predicted"/>
<keyword evidence="8" id="KW-1185">Reference proteome</keyword>
<dbReference type="AlphaFoldDB" id="X6NYM4"/>
<feature type="region of interest" description="Disordered" evidence="5">
    <location>
        <begin position="229"/>
        <end position="298"/>
    </location>
</feature>
<dbReference type="Pfam" id="PF02207">
    <property type="entry name" value="zf-UBR"/>
    <property type="match status" value="1"/>
</dbReference>
<evidence type="ECO:0000256" key="5">
    <source>
        <dbReference type="SAM" id="MobiDB-lite"/>
    </source>
</evidence>
<evidence type="ECO:0000313" key="8">
    <source>
        <dbReference type="Proteomes" id="UP000023152"/>
    </source>
</evidence>
<protein>
    <recommendedName>
        <fullName evidence="6">UBR-type domain-containing protein</fullName>
    </recommendedName>
</protein>
<dbReference type="Gene3D" id="3.30.40.10">
    <property type="entry name" value="Zinc/RING finger domain, C3HC4 (zinc finger)"/>
    <property type="match status" value="1"/>
</dbReference>
<evidence type="ECO:0000256" key="4">
    <source>
        <dbReference type="PROSITE-ProRule" id="PRU00508"/>
    </source>
</evidence>
<feature type="compositionally biased region" description="Low complexity" evidence="5">
    <location>
        <begin position="237"/>
        <end position="248"/>
    </location>
</feature>
<dbReference type="InterPro" id="IPR003126">
    <property type="entry name" value="Znf_UBR"/>
</dbReference>
<dbReference type="InterPro" id="IPR013083">
    <property type="entry name" value="Znf_RING/FYVE/PHD"/>
</dbReference>
<sequence length="486" mass="57039">MSLESILQTNFSNEEAISLSELLEAQTENEKVAQVLSTYAGEERLNECTYTKGYLTQPVYACLTCMKNDETNEMTYSGVCLGCAMNCHLQHDIVELWEKRHFRCDCGNEKFRKKDKPSHVCEICPIPKDPLNDQNKYNENFIGKYCYCRQGTKLLIFFFFWLSICIFFRRCQDWFHDKCVDALHTKRELIASQDTREDLDFVCRDCAQLCSFLWQYRHMEKEGIEPKKTTNVDDKLNNNSSDNCLNSNTHETHIKSDENLTIGRKRKRSEISQTNEEHPSPCAVSAHNDELQPPKTKRVKQNLQTSTDNMNGEVKSEDTIPNKRNEFTCITNAKLQHTHFDMTMIGGGIWLRYHWLDDLCECNQCKELYKTCGCFFLIENEERMEMLDFCNIEESHKDTKEEVQPNLHNKNEDFSMEALGNKLLQRLPREQILQGIRLYGNFVDNFTKTLKKYIVYKKKNNKKQMLITTSMPVLWTQKIFEKSLKD</sequence>
<organism evidence="7 8">
    <name type="scientific">Reticulomyxa filosa</name>
    <dbReference type="NCBI Taxonomy" id="46433"/>
    <lineage>
        <taxon>Eukaryota</taxon>
        <taxon>Sar</taxon>
        <taxon>Rhizaria</taxon>
        <taxon>Retaria</taxon>
        <taxon>Foraminifera</taxon>
        <taxon>Monothalamids</taxon>
        <taxon>Reticulomyxidae</taxon>
        <taxon>Reticulomyxa</taxon>
    </lineage>
</organism>
<dbReference type="CDD" id="cd19677">
    <property type="entry name" value="UBR-box_UBR7"/>
    <property type="match status" value="1"/>
</dbReference>
<feature type="zinc finger region" description="UBR-type" evidence="4">
    <location>
        <begin position="46"/>
        <end position="126"/>
    </location>
</feature>
<dbReference type="GO" id="GO:0008270">
    <property type="term" value="F:zinc ion binding"/>
    <property type="evidence" value="ECO:0007669"/>
    <property type="project" value="UniProtKB-KW"/>
</dbReference>